<proteinExistence type="predicted"/>
<name>A0A7W8EPF0_9HYPH</name>
<evidence type="ECO:0000256" key="5">
    <source>
        <dbReference type="SAM" id="SignalP"/>
    </source>
</evidence>
<comment type="caution">
    <text evidence="7">The sequence shown here is derived from an EMBL/GenBank/DDBJ whole genome shotgun (WGS) entry which is preliminary data.</text>
</comment>
<accession>A0A7W8EPF0</accession>
<evidence type="ECO:0000256" key="3">
    <source>
        <dbReference type="ARBA" id="ARBA00023139"/>
    </source>
</evidence>
<keyword evidence="2" id="KW-0472">Membrane</keyword>
<dbReference type="SUPFAM" id="SSF141488">
    <property type="entry name" value="YdhA-like"/>
    <property type="match status" value="1"/>
</dbReference>
<gene>
    <name evidence="7" type="ORF">HNQ68_000754</name>
</gene>
<organism evidence="7 8">
    <name type="scientific">Pseudochrobactrum saccharolyticum</name>
    <dbReference type="NCBI Taxonomy" id="354352"/>
    <lineage>
        <taxon>Bacteria</taxon>
        <taxon>Pseudomonadati</taxon>
        <taxon>Pseudomonadota</taxon>
        <taxon>Alphaproteobacteria</taxon>
        <taxon>Hyphomicrobiales</taxon>
        <taxon>Brucellaceae</taxon>
        <taxon>Pseudochrobactrum</taxon>
    </lineage>
</organism>
<evidence type="ECO:0000256" key="1">
    <source>
        <dbReference type="ARBA" id="ARBA00022729"/>
    </source>
</evidence>
<keyword evidence="3" id="KW-0564">Palmitate</keyword>
<evidence type="ECO:0000313" key="7">
    <source>
        <dbReference type="EMBL" id="MBB5090242.1"/>
    </source>
</evidence>
<sequence>MLKAIIPSLSAGLLLCGFAGSVAAQEADEMQALTKVTYICERNVELDVVYINGLKNDESAAVLYTEGKLVPMRIWPAASGARYIALDEQDSYRWHTKGDEGILSFLEADDSAKEQTLFSNCVNKDKAAQ</sequence>
<keyword evidence="1 5" id="KW-0732">Signal</keyword>
<dbReference type="Gene3D" id="2.40.128.200">
    <property type="match status" value="1"/>
</dbReference>
<evidence type="ECO:0000256" key="2">
    <source>
        <dbReference type="ARBA" id="ARBA00023136"/>
    </source>
</evidence>
<evidence type="ECO:0000256" key="4">
    <source>
        <dbReference type="ARBA" id="ARBA00023288"/>
    </source>
</evidence>
<feature type="domain" description="C-type lysozyme inhibitor" evidence="6">
    <location>
        <begin position="38"/>
        <end position="110"/>
    </location>
</feature>
<dbReference type="Proteomes" id="UP000531231">
    <property type="component" value="Unassembled WGS sequence"/>
</dbReference>
<keyword evidence="4" id="KW-0449">Lipoprotein</keyword>
<dbReference type="RefSeq" id="WP_022711318.1">
    <property type="nucleotide sequence ID" value="NZ_JACHIL010000001.1"/>
</dbReference>
<feature type="chain" id="PRO_5031194699" evidence="5">
    <location>
        <begin position="25"/>
        <end position="129"/>
    </location>
</feature>
<dbReference type="InterPro" id="IPR036328">
    <property type="entry name" value="MliC_sf"/>
</dbReference>
<dbReference type="AlphaFoldDB" id="A0A7W8EPF0"/>
<reference evidence="7 8" key="1">
    <citation type="submission" date="2020-08" db="EMBL/GenBank/DDBJ databases">
        <title>Genomic Encyclopedia of Type Strains, Phase IV (KMG-IV): sequencing the most valuable type-strain genomes for metagenomic binning, comparative biology and taxonomic classification.</title>
        <authorList>
            <person name="Goeker M."/>
        </authorList>
    </citation>
    <scope>NUCLEOTIDE SEQUENCE [LARGE SCALE GENOMIC DNA]</scope>
    <source>
        <strain evidence="7 8">DSM 25620</strain>
    </source>
</reference>
<evidence type="ECO:0000259" key="6">
    <source>
        <dbReference type="Pfam" id="PF09864"/>
    </source>
</evidence>
<keyword evidence="8" id="KW-1185">Reference proteome</keyword>
<feature type="signal peptide" evidence="5">
    <location>
        <begin position="1"/>
        <end position="24"/>
    </location>
</feature>
<dbReference type="InterPro" id="IPR018660">
    <property type="entry name" value="MliC"/>
</dbReference>
<protein>
    <submittedName>
        <fullName evidence="7">Membrane-bound inhibitor of C-type lysozyme</fullName>
    </submittedName>
</protein>
<evidence type="ECO:0000313" key="8">
    <source>
        <dbReference type="Proteomes" id="UP000531231"/>
    </source>
</evidence>
<dbReference type="EMBL" id="JACHIL010000001">
    <property type="protein sequence ID" value="MBB5090242.1"/>
    <property type="molecule type" value="Genomic_DNA"/>
</dbReference>
<dbReference type="Pfam" id="PF09864">
    <property type="entry name" value="MliC"/>
    <property type="match status" value="1"/>
</dbReference>